<dbReference type="Proteomes" id="UP001165378">
    <property type="component" value="Unassembled WGS sequence"/>
</dbReference>
<feature type="transmembrane region" description="Helical" evidence="7">
    <location>
        <begin position="418"/>
        <end position="438"/>
    </location>
</feature>
<evidence type="ECO:0000256" key="7">
    <source>
        <dbReference type="SAM" id="Phobius"/>
    </source>
</evidence>
<comment type="subcellular location">
    <subcellularLocation>
        <location evidence="1">Cell membrane</location>
        <topology evidence="1">Multi-pass membrane protein</topology>
    </subcellularLocation>
</comment>
<evidence type="ECO:0000256" key="2">
    <source>
        <dbReference type="ARBA" id="ARBA00022475"/>
    </source>
</evidence>
<evidence type="ECO:0000259" key="9">
    <source>
        <dbReference type="Pfam" id="PF12704"/>
    </source>
</evidence>
<dbReference type="InterPro" id="IPR050250">
    <property type="entry name" value="Macrolide_Exporter_MacB"/>
</dbReference>
<accession>A0AA41U0R6</accession>
<dbReference type="InterPro" id="IPR025857">
    <property type="entry name" value="MacB_PCD"/>
</dbReference>
<sequence>MMLSLAWSTLRARKGGFIGAFTALLCAAALITACGVLLETGLRGGIPTERYAGTPVVVTADQNLHWTKHKKGKEKVKSKPLPERAWLAADTADRLRNVPGVRAVVPELTFPATAFTTQGAPLGGPGDGPSWGHAWDSAVLTPFALTAGTAPTGPDDVVLDADLARRAGAAVGSQVTVQSTAAPKTYRVTGIAAPQDRTGLARQTTLFFHTAEAARLAGHPGQVAALGILTAPGADTSAVADDVKAALAGTTAQVRTGDARGPVEFIDAAKARVTLISLGGALGGTSLLVAILVVCGTFALSLQQRRREIALLRAVGATPRQIRRMVGLEAVFVGLLAGALGAFAGLGLARWMHGRFVEAGAMPKTLELAASPFPAIGAVLATVAAAWAAARISARRPARIRPTEALADAAIESPRIPVLRTVFGAVLLAGYIALLLVLRNLHTDAAATPVTFLSVVLAAVAVSLLGPVLARAATAVLALPMRLLSPVGGRLAASNNRARLQRVAAVVTPLALAIGMTSTILFVQTTTAHAASAQVAAGTERADYVLASAGPGVPRAAVDAVRNVPGVAGATQILRTNVRAGQDKFPAQGVTTEGAAHMLDLKATAGDLGALVPDTVAVSTQAARTKHVGVGDPLEITLGDGVKTTLRVVAVYERGLGFGDLTLPHDLVAAHVDNPLAAQVLIRTDDAQAPGTRAALDAAAAAFPGLKVLGRAEIEAARKDQQGTQAQVNYVAMGLIIAFTAIAIVNTLVMATAARTREFALMRLVGMTRRQILLMLRWETLTAVLTATVLGTAIAWGTLSSYAAGMTGTGTPYAPPATYAAIVGTAALLALAATVLPARLALRARPADAIGTKE</sequence>
<comment type="caution">
    <text evidence="10">The sequence shown here is derived from an EMBL/GenBank/DDBJ whole genome shotgun (WGS) entry which is preliminary data.</text>
</comment>
<organism evidence="10 11">
    <name type="scientific">Yinghuangia soli</name>
    <dbReference type="NCBI Taxonomy" id="2908204"/>
    <lineage>
        <taxon>Bacteria</taxon>
        <taxon>Bacillati</taxon>
        <taxon>Actinomycetota</taxon>
        <taxon>Actinomycetes</taxon>
        <taxon>Kitasatosporales</taxon>
        <taxon>Streptomycetaceae</taxon>
        <taxon>Yinghuangia</taxon>
    </lineage>
</organism>
<evidence type="ECO:0000256" key="6">
    <source>
        <dbReference type="ARBA" id="ARBA00038076"/>
    </source>
</evidence>
<dbReference type="AlphaFoldDB" id="A0AA41U0R6"/>
<feature type="domain" description="ABC3 transporter permease C-terminal" evidence="8">
    <location>
        <begin position="283"/>
        <end position="400"/>
    </location>
</feature>
<evidence type="ECO:0000256" key="1">
    <source>
        <dbReference type="ARBA" id="ARBA00004651"/>
    </source>
</evidence>
<feature type="domain" description="ABC3 transporter permease C-terminal" evidence="8">
    <location>
        <begin position="731"/>
        <end position="844"/>
    </location>
</feature>
<dbReference type="InterPro" id="IPR003838">
    <property type="entry name" value="ABC3_permease_C"/>
</dbReference>
<dbReference type="GO" id="GO:0005886">
    <property type="term" value="C:plasma membrane"/>
    <property type="evidence" value="ECO:0007669"/>
    <property type="project" value="UniProtKB-SubCell"/>
</dbReference>
<keyword evidence="11" id="KW-1185">Reference proteome</keyword>
<feature type="transmembrane region" description="Helical" evidence="7">
    <location>
        <begin position="730"/>
        <end position="754"/>
    </location>
</feature>
<keyword evidence="5 7" id="KW-0472">Membrane</keyword>
<feature type="domain" description="MacB-like periplasmic core" evidence="9">
    <location>
        <begin position="83"/>
        <end position="245"/>
    </location>
</feature>
<dbReference type="Pfam" id="PF12704">
    <property type="entry name" value="MacB_PCD"/>
    <property type="match status" value="2"/>
</dbReference>
<comment type="similarity">
    <text evidence="6">Belongs to the ABC-4 integral membrane protein family.</text>
</comment>
<evidence type="ECO:0000256" key="4">
    <source>
        <dbReference type="ARBA" id="ARBA00022989"/>
    </source>
</evidence>
<dbReference type="PANTHER" id="PTHR30572:SF4">
    <property type="entry name" value="ABC TRANSPORTER PERMEASE YTRF"/>
    <property type="match status" value="1"/>
</dbReference>
<feature type="transmembrane region" description="Helical" evidence="7">
    <location>
        <begin position="450"/>
        <end position="479"/>
    </location>
</feature>
<name>A0AA41U0R6_9ACTN</name>
<evidence type="ECO:0000313" key="10">
    <source>
        <dbReference type="EMBL" id="MCF2526697.1"/>
    </source>
</evidence>
<dbReference type="PANTHER" id="PTHR30572">
    <property type="entry name" value="MEMBRANE COMPONENT OF TRANSPORTER-RELATED"/>
    <property type="match status" value="1"/>
</dbReference>
<dbReference type="Pfam" id="PF02687">
    <property type="entry name" value="FtsX"/>
    <property type="match status" value="2"/>
</dbReference>
<evidence type="ECO:0000313" key="11">
    <source>
        <dbReference type="Proteomes" id="UP001165378"/>
    </source>
</evidence>
<gene>
    <name evidence="10" type="ORF">LZ495_05610</name>
</gene>
<protein>
    <submittedName>
        <fullName evidence="10">FtsX-like permease family protein</fullName>
    </submittedName>
</protein>
<reference evidence="10" key="1">
    <citation type="submission" date="2022-01" db="EMBL/GenBank/DDBJ databases">
        <title>Genome-Based Taxonomic Classification of the Phylum Actinobacteria.</title>
        <authorList>
            <person name="Gao Y."/>
        </authorList>
    </citation>
    <scope>NUCLEOTIDE SEQUENCE</scope>
    <source>
        <strain evidence="10">KLBMP 8922</strain>
    </source>
</reference>
<feature type="transmembrane region" description="Helical" evidence="7">
    <location>
        <begin position="775"/>
        <end position="797"/>
    </location>
</feature>
<feature type="transmembrane region" description="Helical" evidence="7">
    <location>
        <begin position="500"/>
        <end position="523"/>
    </location>
</feature>
<feature type="domain" description="MacB-like periplasmic core" evidence="9">
    <location>
        <begin position="507"/>
        <end position="695"/>
    </location>
</feature>
<evidence type="ECO:0000256" key="5">
    <source>
        <dbReference type="ARBA" id="ARBA00023136"/>
    </source>
</evidence>
<proteinExistence type="inferred from homology"/>
<keyword evidence="3 7" id="KW-0812">Transmembrane</keyword>
<keyword evidence="2" id="KW-1003">Cell membrane</keyword>
<dbReference type="RefSeq" id="WP_235050835.1">
    <property type="nucleotide sequence ID" value="NZ_JAKFHA010000002.1"/>
</dbReference>
<feature type="transmembrane region" description="Helical" evidence="7">
    <location>
        <begin position="330"/>
        <end position="352"/>
    </location>
</feature>
<evidence type="ECO:0000256" key="3">
    <source>
        <dbReference type="ARBA" id="ARBA00022692"/>
    </source>
</evidence>
<dbReference type="GO" id="GO:0022857">
    <property type="term" value="F:transmembrane transporter activity"/>
    <property type="evidence" value="ECO:0007669"/>
    <property type="project" value="TreeGrafter"/>
</dbReference>
<feature type="transmembrane region" description="Helical" evidence="7">
    <location>
        <begin position="817"/>
        <end position="836"/>
    </location>
</feature>
<feature type="transmembrane region" description="Helical" evidence="7">
    <location>
        <begin position="275"/>
        <end position="300"/>
    </location>
</feature>
<keyword evidence="4 7" id="KW-1133">Transmembrane helix</keyword>
<dbReference type="EMBL" id="JAKFHA010000002">
    <property type="protein sequence ID" value="MCF2526697.1"/>
    <property type="molecule type" value="Genomic_DNA"/>
</dbReference>
<evidence type="ECO:0000259" key="8">
    <source>
        <dbReference type="Pfam" id="PF02687"/>
    </source>
</evidence>
<feature type="transmembrane region" description="Helical" evidence="7">
    <location>
        <begin position="372"/>
        <end position="390"/>
    </location>
</feature>